<evidence type="ECO:0000313" key="2">
    <source>
        <dbReference type="EMBL" id="OZI66729.1"/>
    </source>
</evidence>
<dbReference type="GO" id="GO:0003677">
    <property type="term" value="F:DNA binding"/>
    <property type="evidence" value="ECO:0007669"/>
    <property type="project" value="InterPro"/>
</dbReference>
<dbReference type="CDD" id="cd00093">
    <property type="entry name" value="HTH_XRE"/>
    <property type="match status" value="1"/>
</dbReference>
<sequence>MTLQYDEIGRRLKAFRLASGLSADEIAQRIGISRTALYRFEKGELAKIETLEKLSELLQVSMPTLLGVGMEYLASAVSYFERTRQLEETADQIIVLAGPISFLLASDQFEVVLEQVLRESIPDDVPHRDKTLADVDKIMEILHTRKQTYRRRRPSIVNLISTVQIERFLVNGMVGRADLSEAKRAKRLEMARQEIEHLADMIEEDSMGVQIGLVTDNLPHNGFQIFRQAERSTITISPFRLGEQPNIRVGVAMATSAPEALKLHENIVQEAWRTALKGNTAAEFLRGMLANRQKSLPPAARRRGPAK</sequence>
<comment type="caution">
    <text evidence="2">The sequence shown here is derived from an EMBL/GenBank/DDBJ whole genome shotgun (WGS) entry which is preliminary data.</text>
</comment>
<keyword evidence="3" id="KW-1185">Reference proteome</keyword>
<evidence type="ECO:0000259" key="1">
    <source>
        <dbReference type="PROSITE" id="PS50943"/>
    </source>
</evidence>
<dbReference type="SUPFAM" id="SSF47413">
    <property type="entry name" value="lambda repressor-like DNA-binding domains"/>
    <property type="match status" value="1"/>
</dbReference>
<gene>
    <name evidence="2" type="ORF">CAL28_03115</name>
</gene>
<dbReference type="InterPro" id="IPR010982">
    <property type="entry name" value="Lambda_DNA-bd_dom_sf"/>
</dbReference>
<accession>A0A261UXX4</accession>
<evidence type="ECO:0000313" key="3">
    <source>
        <dbReference type="Proteomes" id="UP000215767"/>
    </source>
</evidence>
<dbReference type="Gene3D" id="1.10.260.40">
    <property type="entry name" value="lambda repressor-like DNA-binding domains"/>
    <property type="match status" value="1"/>
</dbReference>
<dbReference type="AlphaFoldDB" id="A0A261UXX4"/>
<dbReference type="OrthoDB" id="6901161at2"/>
<protein>
    <submittedName>
        <fullName evidence="2">Transcriptional regulator</fullName>
    </submittedName>
</protein>
<reference evidence="3" key="1">
    <citation type="submission" date="2017-05" db="EMBL/GenBank/DDBJ databases">
        <title>Complete and WGS of Bordetella genogroups.</title>
        <authorList>
            <person name="Spilker T."/>
            <person name="Lipuma J."/>
        </authorList>
    </citation>
    <scope>NUCLEOTIDE SEQUENCE [LARGE SCALE GENOMIC DNA]</scope>
    <source>
        <strain evidence="3">AU8856</strain>
    </source>
</reference>
<proteinExistence type="predicted"/>
<dbReference type="Proteomes" id="UP000215767">
    <property type="component" value="Unassembled WGS sequence"/>
</dbReference>
<name>A0A261UXX4_9BORD</name>
<dbReference type="Pfam" id="PF01381">
    <property type="entry name" value="HTH_3"/>
    <property type="match status" value="1"/>
</dbReference>
<dbReference type="InterPro" id="IPR001387">
    <property type="entry name" value="Cro/C1-type_HTH"/>
</dbReference>
<dbReference type="PROSITE" id="PS50943">
    <property type="entry name" value="HTH_CROC1"/>
    <property type="match status" value="1"/>
</dbReference>
<organism evidence="2 3">
    <name type="scientific">Bordetella genomosp. 11</name>
    <dbReference type="NCBI Taxonomy" id="1416808"/>
    <lineage>
        <taxon>Bacteria</taxon>
        <taxon>Pseudomonadati</taxon>
        <taxon>Pseudomonadota</taxon>
        <taxon>Betaproteobacteria</taxon>
        <taxon>Burkholderiales</taxon>
        <taxon>Alcaligenaceae</taxon>
        <taxon>Bordetella</taxon>
    </lineage>
</organism>
<dbReference type="SMART" id="SM00530">
    <property type="entry name" value="HTH_XRE"/>
    <property type="match status" value="1"/>
</dbReference>
<dbReference type="RefSeq" id="WP_094839929.1">
    <property type="nucleotide sequence ID" value="NZ_NEVS01000001.1"/>
</dbReference>
<feature type="domain" description="HTH cro/C1-type" evidence="1">
    <location>
        <begin position="12"/>
        <end position="65"/>
    </location>
</feature>
<dbReference type="EMBL" id="NEVS01000001">
    <property type="protein sequence ID" value="OZI66729.1"/>
    <property type="molecule type" value="Genomic_DNA"/>
</dbReference>